<evidence type="ECO:0000313" key="2">
    <source>
        <dbReference type="EMBL" id="GMN60665.1"/>
    </source>
</evidence>
<feature type="compositionally biased region" description="Basic and acidic residues" evidence="1">
    <location>
        <begin position="30"/>
        <end position="47"/>
    </location>
</feature>
<accession>A0AA88J2U8</accession>
<reference evidence="2" key="1">
    <citation type="submission" date="2023-07" db="EMBL/GenBank/DDBJ databases">
        <title>draft genome sequence of fig (Ficus carica).</title>
        <authorList>
            <person name="Takahashi T."/>
            <person name="Nishimura K."/>
        </authorList>
    </citation>
    <scope>NUCLEOTIDE SEQUENCE</scope>
</reference>
<organism evidence="2 3">
    <name type="scientific">Ficus carica</name>
    <name type="common">Common fig</name>
    <dbReference type="NCBI Taxonomy" id="3494"/>
    <lineage>
        <taxon>Eukaryota</taxon>
        <taxon>Viridiplantae</taxon>
        <taxon>Streptophyta</taxon>
        <taxon>Embryophyta</taxon>
        <taxon>Tracheophyta</taxon>
        <taxon>Spermatophyta</taxon>
        <taxon>Magnoliopsida</taxon>
        <taxon>eudicotyledons</taxon>
        <taxon>Gunneridae</taxon>
        <taxon>Pentapetalae</taxon>
        <taxon>rosids</taxon>
        <taxon>fabids</taxon>
        <taxon>Rosales</taxon>
        <taxon>Moraceae</taxon>
        <taxon>Ficeae</taxon>
        <taxon>Ficus</taxon>
    </lineage>
</organism>
<dbReference type="Proteomes" id="UP001187192">
    <property type="component" value="Unassembled WGS sequence"/>
</dbReference>
<proteinExistence type="predicted"/>
<evidence type="ECO:0000256" key="1">
    <source>
        <dbReference type="SAM" id="MobiDB-lite"/>
    </source>
</evidence>
<comment type="caution">
    <text evidence="2">The sequence shown here is derived from an EMBL/GenBank/DDBJ whole genome shotgun (WGS) entry which is preliminary data.</text>
</comment>
<protein>
    <submittedName>
        <fullName evidence="2">Uncharacterized protein</fullName>
    </submittedName>
</protein>
<dbReference type="EMBL" id="BTGU01000101">
    <property type="protein sequence ID" value="GMN60665.1"/>
    <property type="molecule type" value="Genomic_DNA"/>
</dbReference>
<keyword evidence="3" id="KW-1185">Reference proteome</keyword>
<name>A0AA88J2U8_FICCA</name>
<feature type="compositionally biased region" description="Polar residues" evidence="1">
    <location>
        <begin position="13"/>
        <end position="23"/>
    </location>
</feature>
<dbReference type="AlphaFoldDB" id="A0AA88J2U8"/>
<feature type="region of interest" description="Disordered" evidence="1">
    <location>
        <begin position="1"/>
        <end position="62"/>
    </location>
</feature>
<gene>
    <name evidence="2" type="ORF">TIFTF001_029756</name>
</gene>
<sequence>MYCKMQGHRESNIFDSNTPSLQDLPSPAETRPKAHGKEEGQRKEQQRSTRWATSKGDAERCGTESCRGKQAINWLHSEQGMGYCIMGKRIVGDGVGDRVQWVTELGIGCSGRYVSDGVQGEMRFRLDRPGDVLTAESMDGWREASERRTRG</sequence>
<evidence type="ECO:0000313" key="3">
    <source>
        <dbReference type="Proteomes" id="UP001187192"/>
    </source>
</evidence>